<dbReference type="InterPro" id="IPR023395">
    <property type="entry name" value="MCP_dom_sf"/>
</dbReference>
<keyword evidence="9" id="KW-0496">Mitochondrion</keyword>
<dbReference type="Gene3D" id="1.50.40.10">
    <property type="entry name" value="Mitochondrial carrier domain"/>
    <property type="match status" value="1"/>
</dbReference>
<keyword evidence="8" id="KW-1133">Transmembrane helix</keyword>
<keyword evidence="15" id="KW-1185">Reference proteome</keyword>
<dbReference type="SUPFAM" id="SSF103506">
    <property type="entry name" value="Mitochondrial carrier"/>
    <property type="match status" value="1"/>
</dbReference>
<comment type="subunit">
    <text evidence="12">Monomer.</text>
</comment>
<dbReference type="GO" id="GO:0005471">
    <property type="term" value="F:ATP:ADP antiporter activity"/>
    <property type="evidence" value="ECO:0007669"/>
    <property type="project" value="UniProtKB-UniRule"/>
</dbReference>
<comment type="caution">
    <text evidence="13">The sequence shown here is derived from an EMBL/GenBank/DDBJ whole genome shotgun (WGS) entry which is preliminary data.</text>
</comment>
<keyword evidence="3 12" id="KW-0813">Transport</keyword>
<dbReference type="GO" id="GO:0005743">
    <property type="term" value="C:mitochondrial inner membrane"/>
    <property type="evidence" value="ECO:0007669"/>
    <property type="project" value="UniProtKB-SubCell"/>
</dbReference>
<evidence type="ECO:0000256" key="10">
    <source>
        <dbReference type="ARBA" id="ARBA00023136"/>
    </source>
</evidence>
<accession>A0AAV5VTF3</accession>
<dbReference type="EMBL" id="BTSY01000003">
    <property type="protein sequence ID" value="GMT21041.1"/>
    <property type="molecule type" value="Genomic_DNA"/>
</dbReference>
<evidence type="ECO:0000256" key="6">
    <source>
        <dbReference type="ARBA" id="ARBA00022737"/>
    </source>
</evidence>
<proteinExistence type="inferred from homology"/>
<evidence type="ECO:0000256" key="12">
    <source>
        <dbReference type="RuleBase" id="RU368008"/>
    </source>
</evidence>
<evidence type="ECO:0000256" key="9">
    <source>
        <dbReference type="ARBA" id="ARBA00023128"/>
    </source>
</evidence>
<reference evidence="13" key="1">
    <citation type="submission" date="2023-10" db="EMBL/GenBank/DDBJ databases">
        <title>Genome assembly of Pristionchus species.</title>
        <authorList>
            <person name="Yoshida K."/>
            <person name="Sommer R.J."/>
        </authorList>
    </citation>
    <scope>NUCLEOTIDE SEQUENCE</scope>
    <source>
        <strain evidence="13">RS5133</strain>
    </source>
</reference>
<evidence type="ECO:0000256" key="2">
    <source>
        <dbReference type="ARBA" id="ARBA00006375"/>
    </source>
</evidence>
<dbReference type="GO" id="GO:1901029">
    <property type="term" value="P:negative regulation of mitochondrial outer membrane permeabilization involved in apoptotic signaling pathway"/>
    <property type="evidence" value="ECO:0007669"/>
    <property type="project" value="TreeGrafter"/>
</dbReference>
<feature type="non-terminal residue" evidence="13">
    <location>
        <position position="1"/>
    </location>
</feature>
<comment type="similarity">
    <text evidence="2 12">Belongs to the mitochondrial carrier (TC 2.A.29) family.</text>
</comment>
<evidence type="ECO:0000313" key="14">
    <source>
        <dbReference type="EMBL" id="GMT21041.1"/>
    </source>
</evidence>
<evidence type="ECO:0000256" key="4">
    <source>
        <dbReference type="ARBA" id="ARBA00022449"/>
    </source>
</evidence>
<dbReference type="PANTHER" id="PTHR45635">
    <property type="entry name" value="ADP,ATP CARRIER PROTEIN 1-RELATED-RELATED"/>
    <property type="match status" value="1"/>
</dbReference>
<evidence type="ECO:0000256" key="3">
    <source>
        <dbReference type="ARBA" id="ARBA00022448"/>
    </source>
</evidence>
<protein>
    <recommendedName>
        <fullName evidence="12">ADP/ATP translocase</fullName>
    </recommendedName>
    <alternativeName>
        <fullName evidence="12">ADP,ATP carrier protein</fullName>
    </alternativeName>
</protein>
<keyword evidence="4" id="KW-0050">Antiport</keyword>
<comment type="function">
    <text evidence="12">Catalyzes the exchange of ADP and ATP across the membrane.</text>
</comment>
<keyword evidence="10" id="KW-0472">Membrane</keyword>
<evidence type="ECO:0000313" key="15">
    <source>
        <dbReference type="Proteomes" id="UP001432322"/>
    </source>
</evidence>
<sequence length="101" mass="12143">IYRAAYFRMYDTAMDGKKLNFFAPWGIIQDVTVRSGILSYPWDIVRRRMMMQSDRKKLLYKNTLGCVIKIIKNKDMPAMFKISPPRRTSYYRRYHGEGKYD</sequence>
<name>A0AAV5VTF3_9BILA</name>
<evidence type="ECO:0000256" key="1">
    <source>
        <dbReference type="ARBA" id="ARBA00004448"/>
    </source>
</evidence>
<evidence type="ECO:0000256" key="11">
    <source>
        <dbReference type="ARBA" id="ARBA00024143"/>
    </source>
</evidence>
<evidence type="ECO:0000256" key="8">
    <source>
        <dbReference type="ARBA" id="ARBA00022989"/>
    </source>
</evidence>
<dbReference type="GO" id="GO:0140021">
    <property type="term" value="P:mitochondrial ADP transmembrane transport"/>
    <property type="evidence" value="ECO:0007669"/>
    <property type="project" value="InterPro"/>
</dbReference>
<dbReference type="Pfam" id="PF00153">
    <property type="entry name" value="Mito_carr"/>
    <property type="match status" value="1"/>
</dbReference>
<comment type="subcellular location">
    <subcellularLocation>
        <location evidence="12">Membrane</location>
        <topology evidence="12">Multi-pass membrane protein</topology>
    </subcellularLocation>
    <subcellularLocation>
        <location evidence="1">Mitochondrion inner membrane</location>
        <topology evidence="1">Multi-pass membrane protein</topology>
    </subcellularLocation>
</comment>
<dbReference type="EMBL" id="BTSY01000003">
    <property type="protein sequence ID" value="GMT21039.1"/>
    <property type="molecule type" value="Genomic_DNA"/>
</dbReference>
<dbReference type="GO" id="GO:1990544">
    <property type="term" value="P:mitochondrial ATP transmembrane transport"/>
    <property type="evidence" value="ECO:0007669"/>
    <property type="project" value="InterPro"/>
</dbReference>
<evidence type="ECO:0000256" key="5">
    <source>
        <dbReference type="ARBA" id="ARBA00022692"/>
    </source>
</evidence>
<dbReference type="InterPro" id="IPR002113">
    <property type="entry name" value="ADT_euk_type"/>
</dbReference>
<keyword evidence="7" id="KW-0999">Mitochondrion inner membrane</keyword>
<keyword evidence="6" id="KW-0677">Repeat</keyword>
<gene>
    <name evidence="13" type="ORF">PFISCL1PPCAC_12336</name>
    <name evidence="14" type="ORF">PFISCL1PPCAC_12338</name>
</gene>
<comment type="catalytic activity">
    <reaction evidence="11">
        <text>ADP(in) + ATP(out) = ADP(out) + ATP(in)</text>
        <dbReference type="Rhea" id="RHEA:34999"/>
        <dbReference type="ChEBI" id="CHEBI:30616"/>
        <dbReference type="ChEBI" id="CHEBI:456216"/>
    </reaction>
    <physiologicalReaction direction="left-to-right" evidence="11">
        <dbReference type="Rhea" id="RHEA:35000"/>
    </physiologicalReaction>
</comment>
<dbReference type="AlphaFoldDB" id="A0AAV5VTF3"/>
<dbReference type="InterPro" id="IPR018108">
    <property type="entry name" value="MCP_transmembrane"/>
</dbReference>
<keyword evidence="5" id="KW-0812">Transmembrane</keyword>
<dbReference type="Proteomes" id="UP001432322">
    <property type="component" value="Unassembled WGS sequence"/>
</dbReference>
<organism evidence="13 15">
    <name type="scientific">Pristionchus fissidentatus</name>
    <dbReference type="NCBI Taxonomy" id="1538716"/>
    <lineage>
        <taxon>Eukaryota</taxon>
        <taxon>Metazoa</taxon>
        <taxon>Ecdysozoa</taxon>
        <taxon>Nematoda</taxon>
        <taxon>Chromadorea</taxon>
        <taxon>Rhabditida</taxon>
        <taxon>Rhabditina</taxon>
        <taxon>Diplogasteromorpha</taxon>
        <taxon>Diplogasteroidea</taxon>
        <taxon>Neodiplogasteridae</taxon>
        <taxon>Pristionchus</taxon>
    </lineage>
</organism>
<dbReference type="PANTHER" id="PTHR45635:SF14">
    <property type="entry name" value="ADP_ATP TRANSLOCASE"/>
    <property type="match status" value="1"/>
</dbReference>
<evidence type="ECO:0000313" key="13">
    <source>
        <dbReference type="EMBL" id="GMT21039.1"/>
    </source>
</evidence>
<evidence type="ECO:0000256" key="7">
    <source>
        <dbReference type="ARBA" id="ARBA00022792"/>
    </source>
</evidence>